<keyword evidence="4" id="KW-0677">Repeat</keyword>
<dbReference type="OrthoDB" id="10255969at2759"/>
<dbReference type="Pfam" id="PF00005">
    <property type="entry name" value="ABC_tran"/>
    <property type="match status" value="1"/>
</dbReference>
<feature type="domain" description="ABC-2 type transporter transmembrane" evidence="9">
    <location>
        <begin position="5"/>
        <end position="311"/>
    </location>
</feature>
<dbReference type="InterPro" id="IPR003439">
    <property type="entry name" value="ABC_transporter-like_ATP-bd"/>
</dbReference>
<evidence type="ECO:0000256" key="6">
    <source>
        <dbReference type="ARBA" id="ARBA00023136"/>
    </source>
</evidence>
<keyword evidence="2" id="KW-0813">Transport</keyword>
<evidence type="ECO:0000256" key="3">
    <source>
        <dbReference type="ARBA" id="ARBA00022692"/>
    </source>
</evidence>
<dbReference type="PANTHER" id="PTHR19229">
    <property type="entry name" value="ATP-BINDING CASSETTE TRANSPORTER SUBFAMILY A ABCA"/>
    <property type="match status" value="1"/>
</dbReference>
<keyword evidence="11" id="KW-1185">Reference proteome</keyword>
<dbReference type="AlphaFoldDB" id="A0A2P4XPR6"/>
<evidence type="ECO:0000256" key="7">
    <source>
        <dbReference type="SAM" id="Phobius"/>
    </source>
</evidence>
<dbReference type="GO" id="GO:0016020">
    <property type="term" value="C:membrane"/>
    <property type="evidence" value="ECO:0007669"/>
    <property type="project" value="UniProtKB-SubCell"/>
</dbReference>
<keyword evidence="6 7" id="KW-0472">Membrane</keyword>
<evidence type="ECO:0000256" key="2">
    <source>
        <dbReference type="ARBA" id="ARBA00022448"/>
    </source>
</evidence>
<dbReference type="Pfam" id="PF12698">
    <property type="entry name" value="ABC2_membrane_3"/>
    <property type="match status" value="1"/>
</dbReference>
<dbReference type="GO" id="GO:0016887">
    <property type="term" value="F:ATP hydrolysis activity"/>
    <property type="evidence" value="ECO:0007669"/>
    <property type="project" value="InterPro"/>
</dbReference>
<dbReference type="SUPFAM" id="SSF52540">
    <property type="entry name" value="P-loop containing nucleoside triphosphate hydrolases"/>
    <property type="match status" value="1"/>
</dbReference>
<feature type="transmembrane region" description="Helical" evidence="7">
    <location>
        <begin position="227"/>
        <end position="248"/>
    </location>
</feature>
<protein>
    <submittedName>
        <fullName evidence="10">ATP-binding cassette (ABC) Superfamily</fullName>
    </submittedName>
</protein>
<dbReference type="GO" id="GO:0005319">
    <property type="term" value="F:lipid transporter activity"/>
    <property type="evidence" value="ECO:0007669"/>
    <property type="project" value="TreeGrafter"/>
</dbReference>
<feature type="transmembrane region" description="Helical" evidence="7">
    <location>
        <begin position="295"/>
        <end position="313"/>
    </location>
</feature>
<evidence type="ECO:0000256" key="4">
    <source>
        <dbReference type="ARBA" id="ARBA00022737"/>
    </source>
</evidence>
<proteinExistence type="predicted"/>
<dbReference type="Gene3D" id="3.40.50.300">
    <property type="entry name" value="P-loop containing nucleotide triphosphate hydrolases"/>
    <property type="match status" value="1"/>
</dbReference>
<evidence type="ECO:0000256" key="5">
    <source>
        <dbReference type="ARBA" id="ARBA00022989"/>
    </source>
</evidence>
<organism evidence="10 11">
    <name type="scientific">Phytophthora palmivora</name>
    <dbReference type="NCBI Taxonomy" id="4796"/>
    <lineage>
        <taxon>Eukaryota</taxon>
        <taxon>Sar</taxon>
        <taxon>Stramenopiles</taxon>
        <taxon>Oomycota</taxon>
        <taxon>Peronosporomycetes</taxon>
        <taxon>Peronosporales</taxon>
        <taxon>Peronosporaceae</taxon>
        <taxon>Phytophthora</taxon>
    </lineage>
</organism>
<keyword evidence="10" id="KW-0067">ATP-binding</keyword>
<evidence type="ECO:0000313" key="10">
    <source>
        <dbReference type="EMBL" id="POM67556.1"/>
    </source>
</evidence>
<evidence type="ECO:0000256" key="1">
    <source>
        <dbReference type="ARBA" id="ARBA00004141"/>
    </source>
</evidence>
<dbReference type="InterPro" id="IPR026082">
    <property type="entry name" value="ABCA"/>
</dbReference>
<gene>
    <name evidence="10" type="ORF">PHPALM_16422</name>
</gene>
<feature type="transmembrane region" description="Helical" evidence="7">
    <location>
        <begin position="137"/>
        <end position="155"/>
    </location>
</feature>
<reference evidence="10 11" key="1">
    <citation type="journal article" date="2017" name="Genome Biol. Evol.">
        <title>Phytophthora megakarya and P. palmivora, closely related causal agents of cacao black pod rot, underwent increases in genome sizes and gene numbers by different mechanisms.</title>
        <authorList>
            <person name="Ali S.S."/>
            <person name="Shao J."/>
            <person name="Lary D.J."/>
            <person name="Kronmiller B."/>
            <person name="Shen D."/>
            <person name="Strem M.D."/>
            <person name="Amoako-Attah I."/>
            <person name="Akrofi A.Y."/>
            <person name="Begoude B.A."/>
            <person name="Ten Hoopen G.M."/>
            <person name="Coulibaly K."/>
            <person name="Kebe B.I."/>
            <person name="Melnick R.L."/>
            <person name="Guiltinan M.J."/>
            <person name="Tyler B.M."/>
            <person name="Meinhardt L.W."/>
            <person name="Bailey B.A."/>
        </authorList>
    </citation>
    <scope>NUCLEOTIDE SEQUENCE [LARGE SCALE GENOMIC DNA]</scope>
    <source>
        <strain evidence="11">sbr112.9</strain>
    </source>
</reference>
<dbReference type="PANTHER" id="PTHR19229:SF36">
    <property type="entry name" value="ATP-BINDING CASSETTE SUB-FAMILY A MEMBER 2"/>
    <property type="match status" value="1"/>
</dbReference>
<dbReference type="GO" id="GO:0005524">
    <property type="term" value="F:ATP binding"/>
    <property type="evidence" value="ECO:0007669"/>
    <property type="project" value="UniProtKB-KW"/>
</dbReference>
<comment type="caution">
    <text evidence="10">The sequence shown here is derived from an EMBL/GenBank/DDBJ whole genome shotgun (WGS) entry which is preliminary data.</text>
</comment>
<feature type="transmembrane region" description="Helical" evidence="7">
    <location>
        <begin position="162"/>
        <end position="182"/>
    </location>
</feature>
<dbReference type="InterPro" id="IPR013525">
    <property type="entry name" value="ABC2_TM"/>
</dbReference>
<keyword evidence="5 7" id="KW-1133">Transmembrane helix</keyword>
<sequence>MMYSLYYNETVRRSLPVTLQWMSQAYCKARSKHENAPGIDNCDLVVKRGIFPIEIEIGTGVTTDEDGLTLDPDEAINVVRRIMVAFYMLMTMSSIVAFYVAPVVREKESGLKRVQYQHLETANASSLYWLSNFLFDYMVYTLAIISICIILAIFSGALTGEILATWFVSMALFGLAILPAQYLSSLVFGSHSSAQSYMQYVSLFQIMAASIVFALSMVPGLCAKVNFFAYFLQFLPLYSFGTAILNIVTVSWAPMRHQCLEVGGDLDSGNPFAMLEGLADMSKASVWDWEVAGSSWFALVLSGVLYTLLLLVMDQYQMYPTVMEYKMQRKLRWMQRFLPCWRRRGQGYTEAEQTAVAFDEESPNTDMVRAIRISKVFNPRKVVSEEQADSEGSAAVVNDSGQVVALNDVSFSVEKRDCVALLGVNGSGKSTMFEILTGGTSPTQGQPLL</sequence>
<dbReference type="EMBL" id="NCKW01008944">
    <property type="protein sequence ID" value="POM67556.1"/>
    <property type="molecule type" value="Genomic_DNA"/>
</dbReference>
<name>A0A2P4XPR6_9STRA</name>
<evidence type="ECO:0000259" key="9">
    <source>
        <dbReference type="Pfam" id="PF12698"/>
    </source>
</evidence>
<dbReference type="Proteomes" id="UP000237271">
    <property type="component" value="Unassembled WGS sequence"/>
</dbReference>
<accession>A0A2P4XPR6</accession>
<keyword evidence="3 7" id="KW-0812">Transmembrane</keyword>
<feature type="transmembrane region" description="Helical" evidence="7">
    <location>
        <begin position="197"/>
        <end position="215"/>
    </location>
</feature>
<evidence type="ECO:0000259" key="8">
    <source>
        <dbReference type="Pfam" id="PF00005"/>
    </source>
</evidence>
<comment type="subcellular location">
    <subcellularLocation>
        <location evidence="1">Membrane</location>
        <topology evidence="1">Multi-pass membrane protein</topology>
    </subcellularLocation>
</comment>
<evidence type="ECO:0000313" key="11">
    <source>
        <dbReference type="Proteomes" id="UP000237271"/>
    </source>
</evidence>
<dbReference type="InterPro" id="IPR027417">
    <property type="entry name" value="P-loop_NTPase"/>
</dbReference>
<feature type="transmembrane region" description="Helical" evidence="7">
    <location>
        <begin position="84"/>
        <end position="104"/>
    </location>
</feature>
<feature type="domain" description="ABC transporter" evidence="8">
    <location>
        <begin position="406"/>
        <end position="446"/>
    </location>
</feature>
<dbReference type="GO" id="GO:0140359">
    <property type="term" value="F:ABC-type transporter activity"/>
    <property type="evidence" value="ECO:0007669"/>
    <property type="project" value="InterPro"/>
</dbReference>
<keyword evidence="10" id="KW-0547">Nucleotide-binding</keyword>